<accession>A0A645GAD9</accession>
<gene>
    <name evidence="2" type="ORF">SDC9_171261</name>
</gene>
<keyword evidence="1" id="KW-0472">Membrane</keyword>
<organism evidence="2">
    <name type="scientific">bioreactor metagenome</name>
    <dbReference type="NCBI Taxonomy" id="1076179"/>
    <lineage>
        <taxon>unclassified sequences</taxon>
        <taxon>metagenomes</taxon>
        <taxon>ecological metagenomes</taxon>
    </lineage>
</organism>
<comment type="caution">
    <text evidence="2">The sequence shown here is derived from an EMBL/GenBank/DDBJ whole genome shotgun (WGS) entry which is preliminary data.</text>
</comment>
<evidence type="ECO:0000256" key="1">
    <source>
        <dbReference type="SAM" id="Phobius"/>
    </source>
</evidence>
<keyword evidence="1" id="KW-1133">Transmembrane helix</keyword>
<feature type="transmembrane region" description="Helical" evidence="1">
    <location>
        <begin position="37"/>
        <end position="53"/>
    </location>
</feature>
<sequence>MKDKRLIISWPILILTGILYLYFYVGNPLDKEFDSGLIAMLLALSGVIILSLFKTRKYFIKQIIGIIIFLIFIGIYFLI</sequence>
<dbReference type="EMBL" id="VSSQ01072491">
    <property type="protein sequence ID" value="MPN23868.1"/>
    <property type="molecule type" value="Genomic_DNA"/>
</dbReference>
<evidence type="ECO:0000313" key="2">
    <source>
        <dbReference type="EMBL" id="MPN23868.1"/>
    </source>
</evidence>
<reference evidence="2" key="1">
    <citation type="submission" date="2019-08" db="EMBL/GenBank/DDBJ databases">
        <authorList>
            <person name="Kucharzyk K."/>
            <person name="Murdoch R.W."/>
            <person name="Higgins S."/>
            <person name="Loffler F."/>
        </authorList>
    </citation>
    <scope>NUCLEOTIDE SEQUENCE</scope>
</reference>
<feature type="transmembrane region" description="Helical" evidence="1">
    <location>
        <begin position="7"/>
        <end position="25"/>
    </location>
</feature>
<dbReference type="AlphaFoldDB" id="A0A645GAD9"/>
<proteinExistence type="predicted"/>
<name>A0A645GAD9_9ZZZZ</name>
<feature type="transmembrane region" description="Helical" evidence="1">
    <location>
        <begin position="58"/>
        <end position="78"/>
    </location>
</feature>
<keyword evidence="1" id="KW-0812">Transmembrane</keyword>
<protein>
    <submittedName>
        <fullName evidence="2">Uncharacterized protein</fullName>
    </submittedName>
</protein>